<dbReference type="GO" id="GO:0016757">
    <property type="term" value="F:glycosyltransferase activity"/>
    <property type="evidence" value="ECO:0007669"/>
    <property type="project" value="InterPro"/>
</dbReference>
<name>A0A1W6K9E7_9GAMM</name>
<dbReference type="Gene3D" id="3.40.50.2000">
    <property type="entry name" value="Glycogen Phosphorylase B"/>
    <property type="match status" value="1"/>
</dbReference>
<protein>
    <submittedName>
        <fullName evidence="2">Glycosyl transferases group 1</fullName>
    </submittedName>
</protein>
<gene>
    <name evidence="2" type="ORF">MARSALSMR5_01967</name>
</gene>
<proteinExistence type="predicted"/>
<dbReference type="InterPro" id="IPR001296">
    <property type="entry name" value="Glyco_trans_1"/>
</dbReference>
<dbReference type="Proteomes" id="UP000193100">
    <property type="component" value="Chromosome"/>
</dbReference>
<evidence type="ECO:0000313" key="2">
    <source>
        <dbReference type="EMBL" id="ARM84044.1"/>
    </source>
</evidence>
<feature type="domain" description="Glycosyl transferase family 1" evidence="1">
    <location>
        <begin position="190"/>
        <end position="322"/>
    </location>
</feature>
<evidence type="ECO:0000259" key="1">
    <source>
        <dbReference type="Pfam" id="PF00534"/>
    </source>
</evidence>
<evidence type="ECO:0000313" key="3">
    <source>
        <dbReference type="Proteomes" id="UP000193100"/>
    </source>
</evidence>
<dbReference type="Pfam" id="PF00534">
    <property type="entry name" value="Glycos_transf_1"/>
    <property type="match status" value="1"/>
</dbReference>
<reference evidence="2 3" key="1">
    <citation type="submission" date="2017-04" db="EMBL/GenBank/DDBJ databases">
        <title>Genome Sequence of Marinobacter salarius strain SMR5 Isolated from a culture of the Diatom Skeletonema marinoi.</title>
        <authorList>
            <person name="Topel M."/>
            <person name="Pinder M.I.M."/>
            <person name="Johansson O.N."/>
            <person name="Kourtchenko O."/>
            <person name="Godhe A."/>
            <person name="Clarke A.K."/>
        </authorList>
    </citation>
    <scope>NUCLEOTIDE SEQUENCE [LARGE SCALE GENOMIC DNA]</scope>
    <source>
        <strain evidence="2 3">SMR5</strain>
    </source>
</reference>
<dbReference type="PANTHER" id="PTHR12526">
    <property type="entry name" value="GLYCOSYLTRANSFERASE"/>
    <property type="match status" value="1"/>
</dbReference>
<dbReference type="EMBL" id="CP020931">
    <property type="protein sequence ID" value="ARM84044.1"/>
    <property type="molecule type" value="Genomic_DNA"/>
</dbReference>
<sequence length="397" mass="44737">MTELRIGHAGQQYPERRNIIDLVPEAKYLLCRDWFSFRSRLDRYCGQARSSADACFNRQFQFQDFGLNRVDCIHLFNSVNYSSKPWVLTFETLVPRFKTVLANRVANPSLVMGDPQVKNALDAMAGPNCLALLPISKSAEQIQDGFLALFPGYSPSLAAKTRVLAPPQRLIVNEPGNIQYPCEGSRSMRFMMVGHHFFRKGGREVLDVLAQARRELSVDIRLCIVSNITDDGYATDISSDDYLTVRQFIAANTEWIEHYPFLEPKEVENQMQKCDVGLLPSYAETYGYSVLEFQSAGRPVITTNVRAFPEMNNNDCGWTIAVPKREVGGEAFFRTSDEKLSLSVAIKSGLQAAVTEIMEQPSLVRTKGLKAWERIRDMHSPVAAGTLLRKIYSSALR</sequence>
<dbReference type="AlphaFoldDB" id="A0A1W6K9E7"/>
<dbReference type="GO" id="GO:1901135">
    <property type="term" value="P:carbohydrate derivative metabolic process"/>
    <property type="evidence" value="ECO:0007669"/>
    <property type="project" value="UniProtKB-ARBA"/>
</dbReference>
<dbReference type="PANTHER" id="PTHR12526:SF636">
    <property type="entry name" value="BLL3647 PROTEIN"/>
    <property type="match status" value="1"/>
</dbReference>
<keyword evidence="2" id="KW-0808">Transferase</keyword>
<dbReference type="SUPFAM" id="SSF53756">
    <property type="entry name" value="UDP-Glycosyltransferase/glycogen phosphorylase"/>
    <property type="match status" value="1"/>
</dbReference>
<accession>A0A1W6K9E7</accession>
<organism evidence="2 3">
    <name type="scientific">Marinobacter salarius</name>
    <dbReference type="NCBI Taxonomy" id="1420917"/>
    <lineage>
        <taxon>Bacteria</taxon>
        <taxon>Pseudomonadati</taxon>
        <taxon>Pseudomonadota</taxon>
        <taxon>Gammaproteobacteria</taxon>
        <taxon>Pseudomonadales</taxon>
        <taxon>Marinobacteraceae</taxon>
        <taxon>Marinobacter</taxon>
    </lineage>
</organism>